<feature type="compositionally biased region" description="Basic residues" evidence="2">
    <location>
        <begin position="348"/>
        <end position="358"/>
    </location>
</feature>
<reference evidence="3" key="1">
    <citation type="submission" date="2013-04" db="EMBL/GenBank/DDBJ databases">
        <title>The Genome Sequence of Fonticula alba ATCC 38817.</title>
        <authorList>
            <consortium name="The Broad Institute Genomics Platform"/>
            <person name="Russ C."/>
            <person name="Cuomo C."/>
            <person name="Burger G."/>
            <person name="Gray M.W."/>
            <person name="Holland P.W.H."/>
            <person name="King N."/>
            <person name="Lang F.B.F."/>
            <person name="Roger A.J."/>
            <person name="Ruiz-Trillo I."/>
            <person name="Brown M."/>
            <person name="Walker B."/>
            <person name="Young S."/>
            <person name="Zeng Q."/>
            <person name="Gargeya S."/>
            <person name="Fitzgerald M."/>
            <person name="Haas B."/>
            <person name="Abouelleil A."/>
            <person name="Allen A.W."/>
            <person name="Alvarado L."/>
            <person name="Arachchi H.M."/>
            <person name="Berlin A.M."/>
            <person name="Chapman S.B."/>
            <person name="Gainer-Dewar J."/>
            <person name="Goldberg J."/>
            <person name="Griggs A."/>
            <person name="Gujja S."/>
            <person name="Hansen M."/>
            <person name="Howarth C."/>
            <person name="Imamovic A."/>
            <person name="Ireland A."/>
            <person name="Larimer J."/>
            <person name="McCowan C."/>
            <person name="Murphy C."/>
            <person name="Pearson M."/>
            <person name="Poon T.W."/>
            <person name="Priest M."/>
            <person name="Roberts A."/>
            <person name="Saif S."/>
            <person name="Shea T."/>
            <person name="Sisk P."/>
            <person name="Sykes S."/>
            <person name="Wortman J."/>
            <person name="Nusbaum C."/>
            <person name="Birren B."/>
        </authorList>
    </citation>
    <scope>NUCLEOTIDE SEQUENCE [LARGE SCALE GENOMIC DNA]</scope>
    <source>
        <strain evidence="3">ATCC 38817</strain>
    </source>
</reference>
<evidence type="ECO:0000256" key="2">
    <source>
        <dbReference type="SAM" id="MobiDB-lite"/>
    </source>
</evidence>
<protein>
    <submittedName>
        <fullName evidence="3">Uncharacterized protein</fullName>
    </submittedName>
</protein>
<dbReference type="PANTHER" id="PTHR23184:SF9">
    <property type="entry name" value="TETRATRICOPEPTIDE REPEAT PROTEIN 14"/>
    <property type="match status" value="1"/>
</dbReference>
<proteinExistence type="predicted"/>
<dbReference type="GeneID" id="20528774"/>
<feature type="repeat" description="TPR" evidence="1">
    <location>
        <begin position="175"/>
        <end position="208"/>
    </location>
</feature>
<dbReference type="InterPro" id="IPR011990">
    <property type="entry name" value="TPR-like_helical_dom_sf"/>
</dbReference>
<organism evidence="3">
    <name type="scientific">Fonticula alba</name>
    <name type="common">Slime mold</name>
    <dbReference type="NCBI Taxonomy" id="691883"/>
    <lineage>
        <taxon>Eukaryota</taxon>
        <taxon>Rotosphaerida</taxon>
        <taxon>Fonticulaceae</taxon>
        <taxon>Fonticula</taxon>
    </lineage>
</organism>
<dbReference type="SUPFAM" id="SSF48452">
    <property type="entry name" value="TPR-like"/>
    <property type="match status" value="1"/>
</dbReference>
<keyword evidence="4" id="KW-1185">Reference proteome</keyword>
<dbReference type="STRING" id="691883.A0A058Z685"/>
<feature type="compositionally biased region" description="Acidic residues" evidence="2">
    <location>
        <begin position="266"/>
        <end position="275"/>
    </location>
</feature>
<feature type="compositionally biased region" description="Low complexity" evidence="2">
    <location>
        <begin position="331"/>
        <end position="343"/>
    </location>
</feature>
<name>A0A058Z685_FONAL</name>
<evidence type="ECO:0000313" key="4">
    <source>
        <dbReference type="Proteomes" id="UP000030693"/>
    </source>
</evidence>
<evidence type="ECO:0000313" key="3">
    <source>
        <dbReference type="EMBL" id="KCV69631.1"/>
    </source>
</evidence>
<feature type="region of interest" description="Disordered" evidence="2">
    <location>
        <begin position="263"/>
        <end position="308"/>
    </location>
</feature>
<dbReference type="PANTHER" id="PTHR23184">
    <property type="entry name" value="TETRATRICOPEPTIDE REPEAT PROTEIN 14"/>
    <property type="match status" value="1"/>
</dbReference>
<dbReference type="InterPro" id="IPR039190">
    <property type="entry name" value="TTC14"/>
</dbReference>
<dbReference type="InterPro" id="IPR019734">
    <property type="entry name" value="TPR_rpt"/>
</dbReference>
<gene>
    <name evidence="3" type="ORF">H696_04049</name>
</gene>
<dbReference type="PROSITE" id="PS50005">
    <property type="entry name" value="TPR"/>
    <property type="match status" value="2"/>
</dbReference>
<dbReference type="Gene3D" id="1.25.40.10">
    <property type="entry name" value="Tetratricopeptide repeat domain"/>
    <property type="match status" value="1"/>
</dbReference>
<keyword evidence="1" id="KW-0802">TPR repeat</keyword>
<sequence>MPTLTVPAVIAALSRAEARPDCSLIEGRVHCRLDLLWRTCRAGDRPDAAGPGDDLRLSLDDRTLAGTFSTARWPGGAPAPSPVPPVRQIFIQEAVDQAHTYTDPPPLPGQAPIEAWLVSQPEYALYGLGPGCPYAGHRAFIFSNSSVPDVFAGAVTAGQQADRQHGHNLPLKRWASELTVAGIEQARAGHFDKAINSYNSALDLDPEHLDCLVARGAALANTRHLARALDDFERVLQLQPNHPNAKLYYDSVLERHIAEKAASLLADDEDDSADTSDERPPSDERPGSPPPGAVPFPRLPDTRQSTVDLGPFILSPQAFDLLRAEAAGWTSSSLSDDGSSSDSSPERARRRTRARSSRRSSSGRTSRRRSRERSSRARGRSRTRSRSPSASRRHRRRRRSSPK</sequence>
<dbReference type="SMART" id="SM00028">
    <property type="entry name" value="TPR"/>
    <property type="match status" value="2"/>
</dbReference>
<feature type="repeat" description="TPR" evidence="1">
    <location>
        <begin position="209"/>
        <end position="242"/>
    </location>
</feature>
<dbReference type="AlphaFoldDB" id="A0A058Z685"/>
<accession>A0A058Z685</accession>
<evidence type="ECO:0000256" key="1">
    <source>
        <dbReference type="PROSITE-ProRule" id="PRU00339"/>
    </source>
</evidence>
<feature type="region of interest" description="Disordered" evidence="2">
    <location>
        <begin position="328"/>
        <end position="403"/>
    </location>
</feature>
<feature type="compositionally biased region" description="Pro residues" evidence="2">
    <location>
        <begin position="287"/>
        <end position="298"/>
    </location>
</feature>
<dbReference type="EMBL" id="KB932206">
    <property type="protein sequence ID" value="KCV69631.1"/>
    <property type="molecule type" value="Genomic_DNA"/>
</dbReference>
<feature type="compositionally biased region" description="Basic and acidic residues" evidence="2">
    <location>
        <begin position="276"/>
        <end position="286"/>
    </location>
</feature>
<dbReference type="RefSeq" id="XP_009496196.1">
    <property type="nucleotide sequence ID" value="XM_009497921.1"/>
</dbReference>
<dbReference type="OrthoDB" id="1914839at2759"/>
<dbReference type="Proteomes" id="UP000030693">
    <property type="component" value="Unassembled WGS sequence"/>
</dbReference>
<feature type="compositionally biased region" description="Basic residues" evidence="2">
    <location>
        <begin position="365"/>
        <end position="403"/>
    </location>
</feature>